<sequence length="343" mass="36809">MSTLPAPRTPDPMDAPAVRWGILAPGWIANLFCTALRQGTRQEIAAVGSRNAERAKAFADEFGAAAAYGSYQELVNDPQVDIVYVASPHSEHHQQARLALEAGKAVLVEKAFTRNAGEARDLVELARSKNLLLIEAMWARFLPHYDVIRQVVENGLIGDVTTVYADHDQPLYPDGPDRLANPALAGGALLDLGVYPMSFAEFVLGPFTSITAVGALTDLGVDSQETVVVTNAAGAQGVLHASMLARSATSASVCGTAGRLDIQGTFYMPAGIRMYDRDDNLVDEYAKVADDGHAGLRYQAAEAARCFAEGRTESEVFPLDATIRVMEAMDNVRAQLGVRYPGE</sequence>
<dbReference type="PANTHER" id="PTHR22604:SF105">
    <property type="entry name" value="TRANS-1,2-DIHYDROBENZENE-1,2-DIOL DEHYDROGENASE"/>
    <property type="match status" value="1"/>
</dbReference>
<comment type="caution">
    <text evidence="5">The sequence shown here is derived from an EMBL/GenBank/DDBJ whole genome shotgun (WGS) entry which is preliminary data.</text>
</comment>
<dbReference type="GO" id="GO:0000166">
    <property type="term" value="F:nucleotide binding"/>
    <property type="evidence" value="ECO:0007669"/>
    <property type="project" value="InterPro"/>
</dbReference>
<evidence type="ECO:0000259" key="3">
    <source>
        <dbReference type="Pfam" id="PF01408"/>
    </source>
</evidence>
<dbReference type="RefSeq" id="WP_037271966.1">
    <property type="nucleotide sequence ID" value="NZ_QHKI01000045.1"/>
</dbReference>
<dbReference type="SUPFAM" id="SSF51735">
    <property type="entry name" value="NAD(P)-binding Rossmann-fold domains"/>
    <property type="match status" value="1"/>
</dbReference>
<dbReference type="AlphaFoldDB" id="A0A428YZ10"/>
<organism evidence="5 6">
    <name type="scientific">Kibdelosporangium aridum</name>
    <dbReference type="NCBI Taxonomy" id="2030"/>
    <lineage>
        <taxon>Bacteria</taxon>
        <taxon>Bacillati</taxon>
        <taxon>Actinomycetota</taxon>
        <taxon>Actinomycetes</taxon>
        <taxon>Pseudonocardiales</taxon>
        <taxon>Pseudonocardiaceae</taxon>
        <taxon>Kibdelosporangium</taxon>
    </lineage>
</organism>
<dbReference type="InterPro" id="IPR050984">
    <property type="entry name" value="Gfo/Idh/MocA_domain"/>
</dbReference>
<feature type="domain" description="Gfo/Idh/MocA-like oxidoreductase N-terminal" evidence="3">
    <location>
        <begin position="19"/>
        <end position="134"/>
    </location>
</feature>
<protein>
    <submittedName>
        <fullName evidence="5">Gfo/Idh/MocA family oxidoreductase</fullName>
    </submittedName>
</protein>
<reference evidence="5 6" key="1">
    <citation type="submission" date="2018-05" db="EMBL/GenBank/DDBJ databases">
        <title>Evolution of GPA BGCs.</title>
        <authorList>
            <person name="Waglechner N."/>
            <person name="Wright G.D."/>
        </authorList>
    </citation>
    <scope>NUCLEOTIDE SEQUENCE [LARGE SCALE GENOMIC DNA]</scope>
    <source>
        <strain evidence="5 6">A82846</strain>
    </source>
</reference>
<keyword evidence="2" id="KW-0560">Oxidoreductase</keyword>
<dbReference type="Gene3D" id="3.30.360.10">
    <property type="entry name" value="Dihydrodipicolinate Reductase, domain 2"/>
    <property type="match status" value="1"/>
</dbReference>
<evidence type="ECO:0000256" key="1">
    <source>
        <dbReference type="ARBA" id="ARBA00010928"/>
    </source>
</evidence>
<dbReference type="SUPFAM" id="SSF55347">
    <property type="entry name" value="Glyceraldehyde-3-phosphate dehydrogenase-like, C-terminal domain"/>
    <property type="match status" value="1"/>
</dbReference>
<dbReference type="OrthoDB" id="9815825at2"/>
<evidence type="ECO:0000313" key="5">
    <source>
        <dbReference type="EMBL" id="RSM75938.1"/>
    </source>
</evidence>
<evidence type="ECO:0000313" key="6">
    <source>
        <dbReference type="Proteomes" id="UP000287547"/>
    </source>
</evidence>
<evidence type="ECO:0000259" key="4">
    <source>
        <dbReference type="Pfam" id="PF22725"/>
    </source>
</evidence>
<dbReference type="Pfam" id="PF22725">
    <property type="entry name" value="GFO_IDH_MocA_C3"/>
    <property type="match status" value="1"/>
</dbReference>
<dbReference type="Gene3D" id="3.40.50.720">
    <property type="entry name" value="NAD(P)-binding Rossmann-like Domain"/>
    <property type="match status" value="1"/>
</dbReference>
<dbReference type="Proteomes" id="UP000287547">
    <property type="component" value="Unassembled WGS sequence"/>
</dbReference>
<dbReference type="EMBL" id="QHKI01000045">
    <property type="protein sequence ID" value="RSM75938.1"/>
    <property type="molecule type" value="Genomic_DNA"/>
</dbReference>
<accession>A0A428YZ10</accession>
<dbReference type="InterPro" id="IPR036291">
    <property type="entry name" value="NAD(P)-bd_dom_sf"/>
</dbReference>
<dbReference type="Pfam" id="PF01408">
    <property type="entry name" value="GFO_IDH_MocA"/>
    <property type="match status" value="1"/>
</dbReference>
<proteinExistence type="inferred from homology"/>
<feature type="domain" description="GFO/IDH/MocA-like oxidoreductase" evidence="4">
    <location>
        <begin position="148"/>
        <end position="260"/>
    </location>
</feature>
<name>A0A428YZ10_KIBAR</name>
<evidence type="ECO:0000256" key="2">
    <source>
        <dbReference type="ARBA" id="ARBA00023002"/>
    </source>
</evidence>
<dbReference type="InterPro" id="IPR055170">
    <property type="entry name" value="GFO_IDH_MocA-like_dom"/>
</dbReference>
<dbReference type="InterPro" id="IPR000683">
    <property type="entry name" value="Gfo/Idh/MocA-like_OxRdtase_N"/>
</dbReference>
<gene>
    <name evidence="5" type="ORF">DMH04_37150</name>
</gene>
<dbReference type="GO" id="GO:0016491">
    <property type="term" value="F:oxidoreductase activity"/>
    <property type="evidence" value="ECO:0007669"/>
    <property type="project" value="UniProtKB-KW"/>
</dbReference>
<comment type="similarity">
    <text evidence="1">Belongs to the Gfo/Idh/MocA family.</text>
</comment>
<dbReference type="PANTHER" id="PTHR22604">
    <property type="entry name" value="OXIDOREDUCTASES"/>
    <property type="match status" value="1"/>
</dbReference>